<sequence>MKKLIGMSILLVLGLTGCQNSAEMSASDPDQLLQNEVIHESLANTEYDSIEGFLADSDEGVFVLDSQAADRSTAPSNTAGFSAADTGVSVAISYIAVTYECEVNEDTFKLELCTYRSNNGKQQLEEIMESNPNLFTEEEIGGKRIYYAPGSEYDWFDCYAMVIGEKLFIMDIEKGYDEYVGVILENLVLQR</sequence>
<dbReference type="RefSeq" id="WP_158358351.1">
    <property type="nucleotide sequence ID" value="NZ_JAOQJF010000001.1"/>
</dbReference>
<evidence type="ECO:0000256" key="1">
    <source>
        <dbReference type="SAM" id="SignalP"/>
    </source>
</evidence>
<organism evidence="2 3">
    <name type="scientific">Alitiscatomonas aceti</name>
    <dbReference type="NCBI Taxonomy" id="2981724"/>
    <lineage>
        <taxon>Bacteria</taxon>
        <taxon>Bacillati</taxon>
        <taxon>Bacillota</taxon>
        <taxon>Clostridia</taxon>
        <taxon>Lachnospirales</taxon>
        <taxon>Lachnospiraceae</taxon>
        <taxon>Alitiscatomonas</taxon>
    </lineage>
</organism>
<dbReference type="EMBL" id="JAOQJF010000001">
    <property type="protein sequence ID" value="MCU6798410.1"/>
    <property type="molecule type" value="Genomic_DNA"/>
</dbReference>
<accession>A0ABT2UUS3</accession>
<dbReference type="PROSITE" id="PS51257">
    <property type="entry name" value="PROKAR_LIPOPROTEIN"/>
    <property type="match status" value="1"/>
</dbReference>
<protein>
    <submittedName>
        <fullName evidence="2">Uncharacterized protein</fullName>
    </submittedName>
</protein>
<feature type="signal peptide" evidence="1">
    <location>
        <begin position="1"/>
        <end position="22"/>
    </location>
</feature>
<gene>
    <name evidence="2" type="ORF">OCV69_00380</name>
</gene>
<reference evidence="2 3" key="1">
    <citation type="journal article" date="2021" name="ISME Commun">
        <title>Automated analysis of genomic sequences facilitates high-throughput and comprehensive description of bacteria.</title>
        <authorList>
            <person name="Hitch T.C.A."/>
        </authorList>
    </citation>
    <scope>NUCLEOTIDE SEQUENCE [LARGE SCALE GENOMIC DNA]</scope>
    <source>
        <strain evidence="3">f_CCE</strain>
    </source>
</reference>
<evidence type="ECO:0000313" key="2">
    <source>
        <dbReference type="EMBL" id="MCU6798410.1"/>
    </source>
</evidence>
<dbReference type="Proteomes" id="UP001652395">
    <property type="component" value="Unassembled WGS sequence"/>
</dbReference>
<comment type="caution">
    <text evidence="2">The sequence shown here is derived from an EMBL/GenBank/DDBJ whole genome shotgun (WGS) entry which is preliminary data.</text>
</comment>
<proteinExistence type="predicted"/>
<keyword evidence="3" id="KW-1185">Reference proteome</keyword>
<keyword evidence="1" id="KW-0732">Signal</keyword>
<name>A0ABT2UUS3_9FIRM</name>
<evidence type="ECO:0000313" key="3">
    <source>
        <dbReference type="Proteomes" id="UP001652395"/>
    </source>
</evidence>
<feature type="chain" id="PRO_5046270851" evidence="1">
    <location>
        <begin position="23"/>
        <end position="191"/>
    </location>
</feature>